<dbReference type="PROSITE" id="PS50011">
    <property type="entry name" value="PROTEIN_KINASE_DOM"/>
    <property type="match status" value="1"/>
</dbReference>
<keyword evidence="1 3" id="KW-0547">Nucleotide-binding</keyword>
<dbReference type="GO" id="GO:0005524">
    <property type="term" value="F:ATP binding"/>
    <property type="evidence" value="ECO:0007669"/>
    <property type="project" value="UniProtKB-UniRule"/>
</dbReference>
<dbReference type="InterPro" id="IPR011009">
    <property type="entry name" value="Kinase-like_dom_sf"/>
</dbReference>
<dbReference type="Gene3D" id="3.30.200.20">
    <property type="entry name" value="Phosphorylase Kinase, domain 1"/>
    <property type="match status" value="1"/>
</dbReference>
<proteinExistence type="predicted"/>
<evidence type="ECO:0000256" key="3">
    <source>
        <dbReference type="PROSITE-ProRule" id="PRU10141"/>
    </source>
</evidence>
<feature type="region of interest" description="Disordered" evidence="4">
    <location>
        <begin position="208"/>
        <end position="227"/>
    </location>
</feature>
<dbReference type="Proteomes" id="UP000187203">
    <property type="component" value="Unassembled WGS sequence"/>
</dbReference>
<keyword evidence="5" id="KW-0812">Transmembrane</keyword>
<evidence type="ECO:0000256" key="4">
    <source>
        <dbReference type="SAM" id="MobiDB-lite"/>
    </source>
</evidence>
<dbReference type="PROSITE" id="PS00107">
    <property type="entry name" value="PROTEIN_KINASE_ATP"/>
    <property type="match status" value="1"/>
</dbReference>
<organism evidence="7 8">
    <name type="scientific">Corchorus olitorius</name>
    <dbReference type="NCBI Taxonomy" id="93759"/>
    <lineage>
        <taxon>Eukaryota</taxon>
        <taxon>Viridiplantae</taxon>
        <taxon>Streptophyta</taxon>
        <taxon>Embryophyta</taxon>
        <taxon>Tracheophyta</taxon>
        <taxon>Spermatophyta</taxon>
        <taxon>Magnoliopsida</taxon>
        <taxon>eudicotyledons</taxon>
        <taxon>Gunneridae</taxon>
        <taxon>Pentapetalae</taxon>
        <taxon>rosids</taxon>
        <taxon>malvids</taxon>
        <taxon>Malvales</taxon>
        <taxon>Malvaceae</taxon>
        <taxon>Grewioideae</taxon>
        <taxon>Apeibeae</taxon>
        <taxon>Corchorus</taxon>
    </lineage>
</organism>
<dbReference type="InterPro" id="IPR000719">
    <property type="entry name" value="Prot_kinase_dom"/>
</dbReference>
<dbReference type="STRING" id="93759.A0A1R3IWB6"/>
<feature type="transmembrane region" description="Helical" evidence="5">
    <location>
        <begin position="6"/>
        <end position="30"/>
    </location>
</feature>
<feature type="binding site" evidence="3">
    <location>
        <position position="93"/>
    </location>
    <ligand>
        <name>ATP</name>
        <dbReference type="ChEBI" id="CHEBI:30616"/>
    </ligand>
</feature>
<keyword evidence="5" id="KW-0472">Membrane</keyword>
<dbReference type="EMBL" id="AWUE01017496">
    <property type="protein sequence ID" value="OMO86879.1"/>
    <property type="molecule type" value="Genomic_DNA"/>
</dbReference>
<evidence type="ECO:0000313" key="8">
    <source>
        <dbReference type="Proteomes" id="UP000187203"/>
    </source>
</evidence>
<evidence type="ECO:0000256" key="5">
    <source>
        <dbReference type="SAM" id="Phobius"/>
    </source>
</evidence>
<dbReference type="SUPFAM" id="SSF56112">
    <property type="entry name" value="Protein kinase-like (PK-like)"/>
    <property type="match status" value="1"/>
</dbReference>
<dbReference type="Pfam" id="PF07714">
    <property type="entry name" value="PK_Tyr_Ser-Thr"/>
    <property type="match status" value="1"/>
</dbReference>
<evidence type="ECO:0000256" key="1">
    <source>
        <dbReference type="ARBA" id="ARBA00022741"/>
    </source>
</evidence>
<dbReference type="GO" id="GO:0004672">
    <property type="term" value="F:protein kinase activity"/>
    <property type="evidence" value="ECO:0007669"/>
    <property type="project" value="InterPro"/>
</dbReference>
<dbReference type="InterPro" id="IPR001245">
    <property type="entry name" value="Ser-Thr/Tyr_kinase_cat_dom"/>
</dbReference>
<comment type="caution">
    <text evidence="7">The sequence shown here is derived from an EMBL/GenBank/DDBJ whole genome shotgun (WGS) entry which is preliminary data.</text>
</comment>
<dbReference type="InterPro" id="IPR050528">
    <property type="entry name" value="L-type_Lectin-RKs"/>
</dbReference>
<dbReference type="AlphaFoldDB" id="A0A1R3IWB6"/>
<evidence type="ECO:0000259" key="6">
    <source>
        <dbReference type="PROSITE" id="PS50011"/>
    </source>
</evidence>
<keyword evidence="8" id="KW-1185">Reference proteome</keyword>
<dbReference type="OrthoDB" id="543442at2759"/>
<keyword evidence="2 3" id="KW-0067">ATP-binding</keyword>
<keyword evidence="5" id="KW-1133">Transmembrane helix</keyword>
<dbReference type="PANTHER" id="PTHR27007">
    <property type="match status" value="1"/>
</dbReference>
<name>A0A1R3IWB6_9ROSI</name>
<gene>
    <name evidence="7" type="ORF">COLO4_20872</name>
</gene>
<evidence type="ECO:0000256" key="2">
    <source>
        <dbReference type="ARBA" id="ARBA00022840"/>
    </source>
</evidence>
<dbReference type="InterPro" id="IPR017441">
    <property type="entry name" value="Protein_kinase_ATP_BS"/>
</dbReference>
<protein>
    <recommendedName>
        <fullName evidence="6">Protein kinase domain-containing protein</fullName>
    </recommendedName>
</protein>
<dbReference type="GO" id="GO:0051707">
    <property type="term" value="P:response to other organism"/>
    <property type="evidence" value="ECO:0007669"/>
    <property type="project" value="UniProtKB-ARBA"/>
</dbReference>
<evidence type="ECO:0000313" key="7">
    <source>
        <dbReference type="EMBL" id="OMO86879.1"/>
    </source>
</evidence>
<reference evidence="8" key="1">
    <citation type="submission" date="2013-09" db="EMBL/GenBank/DDBJ databases">
        <title>Corchorus olitorius genome sequencing.</title>
        <authorList>
            <person name="Alam M."/>
            <person name="Haque M.S."/>
            <person name="Islam M.S."/>
            <person name="Emdad E.M."/>
            <person name="Islam M.M."/>
            <person name="Ahmed B."/>
            <person name="Halim A."/>
            <person name="Hossen Q.M.M."/>
            <person name="Hossain M.Z."/>
            <person name="Ahmed R."/>
            <person name="Khan M.M."/>
            <person name="Islam R."/>
            <person name="Rashid M.M."/>
            <person name="Khan S.A."/>
            <person name="Rahman M.S."/>
            <person name="Alam M."/>
            <person name="Yahiya A.S."/>
            <person name="Khan M.S."/>
            <person name="Azam M.S."/>
            <person name="Haque T."/>
            <person name="Lashkar M.Z.H."/>
            <person name="Akhand A.I."/>
            <person name="Morshed G."/>
            <person name="Roy S."/>
            <person name="Uddin K.S."/>
            <person name="Rabeya T."/>
            <person name="Hossain A.S."/>
            <person name="Chowdhury A."/>
            <person name="Snigdha A.R."/>
            <person name="Mortoza M.S."/>
            <person name="Matin S.A."/>
            <person name="Hoque S.M.E."/>
            <person name="Islam M.K."/>
            <person name="Roy D.K."/>
            <person name="Haider R."/>
            <person name="Moosa M.M."/>
            <person name="Elias S.M."/>
            <person name="Hasan A.M."/>
            <person name="Jahan S."/>
            <person name="Shafiuddin M."/>
            <person name="Mahmood N."/>
            <person name="Shommy N.S."/>
        </authorList>
    </citation>
    <scope>NUCLEOTIDE SEQUENCE [LARGE SCALE GENOMIC DNA]</scope>
    <source>
        <strain evidence="8">cv. O-4</strain>
    </source>
</reference>
<sequence>MVQGKGFAVGMTLASITLVFLLILGAIFILRKIRDGHETLEDWEIEYGARRFRYSELFTASRGFGERNLVGAGGFGRVYRGVIPSTGLEVAIKRVSNGSRQGMKEFVAEITSMGRLRHRNLVQLHGWELHSRGEITRAIDPTLDTYHAGEAELVLTLGLLCCHPHPDYRPTMRRVVQFLLGDAILPPLPRDIHLEIPMTIPEYTDSFADDSDPSCPKMTSSESCSSTSYDKSLSIGRIVFKGLEKWKMIKMIQFHRLPNL</sequence>
<accession>A0A1R3IWB6</accession>
<feature type="domain" description="Protein kinase" evidence="6">
    <location>
        <begin position="64"/>
        <end position="260"/>
    </location>
</feature>
<feature type="compositionally biased region" description="Low complexity" evidence="4">
    <location>
        <begin position="214"/>
        <end position="227"/>
    </location>
</feature>